<organism evidence="2 3">
    <name type="scientific">Halocaridina rubra</name>
    <name type="common">Hawaiian red shrimp</name>
    <dbReference type="NCBI Taxonomy" id="373956"/>
    <lineage>
        <taxon>Eukaryota</taxon>
        <taxon>Metazoa</taxon>
        <taxon>Ecdysozoa</taxon>
        <taxon>Arthropoda</taxon>
        <taxon>Crustacea</taxon>
        <taxon>Multicrustacea</taxon>
        <taxon>Malacostraca</taxon>
        <taxon>Eumalacostraca</taxon>
        <taxon>Eucarida</taxon>
        <taxon>Decapoda</taxon>
        <taxon>Pleocyemata</taxon>
        <taxon>Caridea</taxon>
        <taxon>Atyoidea</taxon>
        <taxon>Atyidae</taxon>
        <taxon>Halocaridina</taxon>
    </lineage>
</organism>
<dbReference type="Proteomes" id="UP001381693">
    <property type="component" value="Unassembled WGS sequence"/>
</dbReference>
<keyword evidence="1" id="KW-1133">Transmembrane helix</keyword>
<keyword evidence="1" id="KW-0812">Transmembrane</keyword>
<name>A0AAN8XGR5_HALRR</name>
<evidence type="ECO:0000313" key="2">
    <source>
        <dbReference type="EMBL" id="KAK7077929.1"/>
    </source>
</evidence>
<protein>
    <submittedName>
        <fullName evidence="2">Uncharacterized protein</fullName>
    </submittedName>
</protein>
<keyword evidence="3" id="KW-1185">Reference proteome</keyword>
<feature type="transmembrane region" description="Helical" evidence="1">
    <location>
        <begin position="115"/>
        <end position="137"/>
    </location>
</feature>
<dbReference type="AlphaFoldDB" id="A0AAN8XGR5"/>
<reference evidence="2 3" key="1">
    <citation type="submission" date="2023-11" db="EMBL/GenBank/DDBJ databases">
        <title>Halocaridina rubra genome assembly.</title>
        <authorList>
            <person name="Smith C."/>
        </authorList>
    </citation>
    <scope>NUCLEOTIDE SEQUENCE [LARGE SCALE GENOMIC DNA]</scope>
    <source>
        <strain evidence="2">EP-1</strain>
        <tissue evidence="2">Whole</tissue>
    </source>
</reference>
<dbReference type="EMBL" id="JAXCGZ010008125">
    <property type="protein sequence ID" value="KAK7077929.1"/>
    <property type="molecule type" value="Genomic_DNA"/>
</dbReference>
<gene>
    <name evidence="2" type="ORF">SK128_021747</name>
</gene>
<accession>A0AAN8XGR5</accession>
<keyword evidence="1" id="KW-0472">Membrane</keyword>
<proteinExistence type="predicted"/>
<evidence type="ECO:0000313" key="3">
    <source>
        <dbReference type="Proteomes" id="UP001381693"/>
    </source>
</evidence>
<evidence type="ECO:0000256" key="1">
    <source>
        <dbReference type="SAM" id="Phobius"/>
    </source>
</evidence>
<comment type="caution">
    <text evidence="2">The sequence shown here is derived from an EMBL/GenBank/DDBJ whole genome shotgun (WGS) entry which is preliminary data.</text>
</comment>
<sequence length="217" mass="23387">MSGNEMSGYERSSSELSGYHLNNRLQELVVSPNAPEDTMVNPAQSNVTAKMKVPVIPELENAFVNVGGTGPIAIPHVAMVNMESIATRIVHLVFMVMARAIHKLVRVFVLLGGEGLGVIALVIMVSGVLTVPMNAAAEMVLNVILKQETVYAFLAGVVKIVPNPVLQETLAITVCRRVIAAITYLAEETMVFANVCQDGWDLVAHKHVQRDIMVASA</sequence>